<dbReference type="InParanoid" id="K5WC49"/>
<dbReference type="EMBL" id="JH930471">
    <property type="protein sequence ID" value="EKM56569.1"/>
    <property type="molecule type" value="Genomic_DNA"/>
</dbReference>
<name>K5WC49_PHACS</name>
<dbReference type="Proteomes" id="UP000008370">
    <property type="component" value="Unassembled WGS sequence"/>
</dbReference>
<keyword evidence="3" id="KW-1185">Reference proteome</keyword>
<reference evidence="2 3" key="1">
    <citation type="journal article" date="2012" name="BMC Genomics">
        <title>Comparative genomics of the white-rot fungi, Phanerochaete carnosa and P. chrysosporium, to elucidate the genetic basis of the distinct wood types they colonize.</title>
        <authorList>
            <person name="Suzuki H."/>
            <person name="MacDonald J."/>
            <person name="Syed K."/>
            <person name="Salamov A."/>
            <person name="Hori C."/>
            <person name="Aerts A."/>
            <person name="Henrissat B."/>
            <person name="Wiebenga A."/>
            <person name="vanKuyk P.A."/>
            <person name="Barry K."/>
            <person name="Lindquist E."/>
            <person name="LaButti K."/>
            <person name="Lapidus A."/>
            <person name="Lucas S."/>
            <person name="Coutinho P."/>
            <person name="Gong Y."/>
            <person name="Samejima M."/>
            <person name="Mahadevan R."/>
            <person name="Abou-Zaid M."/>
            <person name="de Vries R.P."/>
            <person name="Igarashi K."/>
            <person name="Yadav J.S."/>
            <person name="Grigoriev I.V."/>
            <person name="Master E.R."/>
        </authorList>
    </citation>
    <scope>NUCLEOTIDE SEQUENCE [LARGE SCALE GENOMIC DNA]</scope>
    <source>
        <strain evidence="2 3">HHB-10118-sp</strain>
    </source>
</reference>
<dbReference type="SUPFAM" id="SSF55856">
    <property type="entry name" value="Cytochrome b5-like heme/steroid binding domain"/>
    <property type="match status" value="1"/>
</dbReference>
<gene>
    <name evidence="2" type="ORF">PHACADRAFT_60574</name>
</gene>
<dbReference type="InterPro" id="IPR036400">
    <property type="entry name" value="Cyt_B5-like_heme/steroid_sf"/>
</dbReference>
<dbReference type="HOGENOM" id="CLU_3074335_0_0_1"/>
<dbReference type="AlphaFoldDB" id="K5WC49"/>
<feature type="non-terminal residue" evidence="2">
    <location>
        <position position="1"/>
    </location>
</feature>
<dbReference type="OrthoDB" id="10260134at2759"/>
<evidence type="ECO:0000313" key="2">
    <source>
        <dbReference type="EMBL" id="EKM56569.1"/>
    </source>
</evidence>
<dbReference type="Pfam" id="PF00173">
    <property type="entry name" value="Cyt-b5"/>
    <property type="match status" value="1"/>
</dbReference>
<feature type="domain" description="Cytochrome b5 heme-binding" evidence="1">
    <location>
        <begin position="1"/>
        <end position="53"/>
    </location>
</feature>
<protein>
    <recommendedName>
        <fullName evidence="1">Cytochrome b5 heme-binding domain-containing protein</fullName>
    </recommendedName>
</protein>
<dbReference type="RefSeq" id="XP_007394414.1">
    <property type="nucleotide sequence ID" value="XM_007394352.1"/>
</dbReference>
<dbReference type="PROSITE" id="PS50255">
    <property type="entry name" value="CYTOCHROME_B5_2"/>
    <property type="match status" value="1"/>
</dbReference>
<feature type="non-terminal residue" evidence="2">
    <location>
        <position position="53"/>
    </location>
</feature>
<accession>K5WC49</accession>
<dbReference type="Gene3D" id="3.10.120.10">
    <property type="entry name" value="Cytochrome b5-like heme/steroid binding domain"/>
    <property type="match status" value="1"/>
</dbReference>
<organism evidence="2 3">
    <name type="scientific">Phanerochaete carnosa (strain HHB-10118-sp)</name>
    <name type="common">White-rot fungus</name>
    <name type="synonym">Peniophora carnosa</name>
    <dbReference type="NCBI Taxonomy" id="650164"/>
    <lineage>
        <taxon>Eukaryota</taxon>
        <taxon>Fungi</taxon>
        <taxon>Dikarya</taxon>
        <taxon>Basidiomycota</taxon>
        <taxon>Agaricomycotina</taxon>
        <taxon>Agaricomycetes</taxon>
        <taxon>Polyporales</taxon>
        <taxon>Phanerochaetaceae</taxon>
        <taxon>Phanerochaete</taxon>
    </lineage>
</organism>
<dbReference type="GeneID" id="18920151"/>
<proteinExistence type="predicted"/>
<dbReference type="KEGG" id="pco:PHACADRAFT_60574"/>
<evidence type="ECO:0000313" key="3">
    <source>
        <dbReference type="Proteomes" id="UP000008370"/>
    </source>
</evidence>
<dbReference type="InterPro" id="IPR001199">
    <property type="entry name" value="Cyt_B5-like_heme/steroid-bd"/>
</dbReference>
<dbReference type="STRING" id="650164.K5WC49"/>
<sequence length="53" mass="5882">RPPVFVISFICDIANFLDEQPGGRHLLVKYVGEDAATAFFAGVYDHTNTVRNV</sequence>
<evidence type="ECO:0000259" key="1">
    <source>
        <dbReference type="PROSITE" id="PS50255"/>
    </source>
</evidence>